<dbReference type="CDD" id="cd00887">
    <property type="entry name" value="MoeA"/>
    <property type="match status" value="1"/>
</dbReference>
<comment type="cofactor">
    <cofactor evidence="1 11">
        <name>Mg(2+)</name>
        <dbReference type="ChEBI" id="CHEBI:18420"/>
    </cofactor>
</comment>
<accession>A0A367WZ83</accession>
<keyword evidence="8 11" id="KW-0460">Magnesium</keyword>
<dbReference type="EC" id="2.10.1.1" evidence="11"/>
<evidence type="ECO:0000256" key="11">
    <source>
        <dbReference type="RuleBase" id="RU365090"/>
    </source>
</evidence>
<dbReference type="InterPro" id="IPR001453">
    <property type="entry name" value="MoaB/Mog_dom"/>
</dbReference>
<evidence type="ECO:0000256" key="10">
    <source>
        <dbReference type="ARBA" id="ARBA00047317"/>
    </source>
</evidence>
<comment type="function">
    <text evidence="2 11">Catalyzes the insertion of molybdate into adenylated molybdopterin with the concomitant release of AMP.</text>
</comment>
<evidence type="ECO:0000259" key="12">
    <source>
        <dbReference type="SMART" id="SM00852"/>
    </source>
</evidence>
<dbReference type="AlphaFoldDB" id="A0A367WZ83"/>
<dbReference type="Pfam" id="PF03453">
    <property type="entry name" value="MoeA_N"/>
    <property type="match status" value="1"/>
</dbReference>
<evidence type="ECO:0000256" key="9">
    <source>
        <dbReference type="ARBA" id="ARBA00023150"/>
    </source>
</evidence>
<evidence type="ECO:0000256" key="8">
    <source>
        <dbReference type="ARBA" id="ARBA00022842"/>
    </source>
</evidence>
<evidence type="ECO:0000256" key="4">
    <source>
        <dbReference type="ARBA" id="ARBA00010763"/>
    </source>
</evidence>
<comment type="caution">
    <text evidence="13">The sequence shown here is derived from an EMBL/GenBank/DDBJ whole genome shotgun (WGS) entry which is preliminary data.</text>
</comment>
<dbReference type="GO" id="GO:0061599">
    <property type="term" value="F:molybdopterin molybdotransferase activity"/>
    <property type="evidence" value="ECO:0007669"/>
    <property type="project" value="UniProtKB-UniRule"/>
</dbReference>
<dbReference type="Gene3D" id="2.170.190.11">
    <property type="entry name" value="Molybdopterin biosynthesis moea protein, domain 3"/>
    <property type="match status" value="1"/>
</dbReference>
<name>A0A367WZ83_9PROT</name>
<dbReference type="FunFam" id="3.40.980.10:FF:000004">
    <property type="entry name" value="Molybdopterin molybdenumtransferase"/>
    <property type="match status" value="1"/>
</dbReference>
<dbReference type="Gene3D" id="3.40.980.10">
    <property type="entry name" value="MoaB/Mog-like domain"/>
    <property type="match status" value="1"/>
</dbReference>
<dbReference type="InterPro" id="IPR036688">
    <property type="entry name" value="MoeA_C_domain_IV_sf"/>
</dbReference>
<dbReference type="PANTHER" id="PTHR10192">
    <property type="entry name" value="MOLYBDOPTERIN BIOSYNTHESIS PROTEIN"/>
    <property type="match status" value="1"/>
</dbReference>
<evidence type="ECO:0000256" key="1">
    <source>
        <dbReference type="ARBA" id="ARBA00001946"/>
    </source>
</evidence>
<dbReference type="SMART" id="SM00852">
    <property type="entry name" value="MoCF_biosynth"/>
    <property type="match status" value="1"/>
</dbReference>
<dbReference type="UniPathway" id="UPA00344"/>
<comment type="catalytic activity">
    <reaction evidence="10">
        <text>adenylyl-molybdopterin + molybdate = Mo-molybdopterin + AMP + H(+)</text>
        <dbReference type="Rhea" id="RHEA:35047"/>
        <dbReference type="ChEBI" id="CHEBI:15378"/>
        <dbReference type="ChEBI" id="CHEBI:36264"/>
        <dbReference type="ChEBI" id="CHEBI:62727"/>
        <dbReference type="ChEBI" id="CHEBI:71302"/>
        <dbReference type="ChEBI" id="CHEBI:456215"/>
        <dbReference type="EC" id="2.10.1.1"/>
    </reaction>
</comment>
<sequence length="421" mass="44838">MKTKMQNIKPGLTLLSEAIDIAFSEVPVHHDVEDRFLTDCYGAVLRQDVTARVSVPSVDNSAMDGYALRFADLAAINGPVDVVGASLAGHPYEGNLPDRCAIRIATGAAIPDGADCVIIQENVSANEAETCIEISSDVIARTVLHQNIRWAGEDIRQGDIVLKAGAILRPQDVAIAAGQGYGSLKVSRPLRVAVFSTGDELAKPGDPLPPGGIYDSNRFAMIGMLREIGCVVTDLGLLADDFDVLRNALQDAANSHDVVMTSGGVSVGKADLLKPVVDQLGEITAWKLAIKPGKPLMRGKIGDCLVIGLPGNPVSVLVSGLLYVMPLLRHVMGADKSQTVPVRMPVRAGFEFSRGTGRREWLRARLIQNDDGEFEAEVFASTSSGMLSSMVWAEGLVEIPEDCGKVSKGDVVLYLPLCGLQ</sequence>
<gene>
    <name evidence="13" type="ORF">TH30_08915</name>
</gene>
<dbReference type="PANTHER" id="PTHR10192:SF5">
    <property type="entry name" value="GEPHYRIN"/>
    <property type="match status" value="1"/>
</dbReference>
<evidence type="ECO:0000313" key="14">
    <source>
        <dbReference type="Proteomes" id="UP000252255"/>
    </source>
</evidence>
<evidence type="ECO:0000313" key="13">
    <source>
        <dbReference type="EMBL" id="RCK46698.1"/>
    </source>
</evidence>
<dbReference type="GO" id="GO:0006777">
    <property type="term" value="P:Mo-molybdopterin cofactor biosynthetic process"/>
    <property type="evidence" value="ECO:0007669"/>
    <property type="project" value="UniProtKB-UniRule"/>
</dbReference>
<evidence type="ECO:0000256" key="6">
    <source>
        <dbReference type="ARBA" id="ARBA00022679"/>
    </source>
</evidence>
<dbReference type="NCBIfam" id="TIGR00177">
    <property type="entry name" value="molyb_syn"/>
    <property type="match status" value="1"/>
</dbReference>
<organism evidence="13 14">
    <name type="scientific">Thalassospira profundimaris</name>
    <dbReference type="NCBI Taxonomy" id="502049"/>
    <lineage>
        <taxon>Bacteria</taxon>
        <taxon>Pseudomonadati</taxon>
        <taxon>Pseudomonadota</taxon>
        <taxon>Alphaproteobacteria</taxon>
        <taxon>Rhodospirillales</taxon>
        <taxon>Thalassospiraceae</taxon>
        <taxon>Thalassospira</taxon>
    </lineage>
</organism>
<protein>
    <recommendedName>
        <fullName evidence="11">Molybdopterin molybdenumtransferase</fullName>
        <ecNumber evidence="11">2.10.1.1</ecNumber>
    </recommendedName>
</protein>
<comment type="similarity">
    <text evidence="4 11">Belongs to the MoeA family.</text>
</comment>
<dbReference type="InterPro" id="IPR005111">
    <property type="entry name" value="MoeA_C_domain_IV"/>
</dbReference>
<evidence type="ECO:0000256" key="3">
    <source>
        <dbReference type="ARBA" id="ARBA00005046"/>
    </source>
</evidence>
<keyword evidence="9 11" id="KW-0501">Molybdenum cofactor biosynthesis</keyword>
<evidence type="ECO:0000256" key="5">
    <source>
        <dbReference type="ARBA" id="ARBA00022505"/>
    </source>
</evidence>
<dbReference type="SUPFAM" id="SSF63867">
    <property type="entry name" value="MoeA C-terminal domain-like"/>
    <property type="match status" value="1"/>
</dbReference>
<dbReference type="Pfam" id="PF03454">
    <property type="entry name" value="MoeA_C"/>
    <property type="match status" value="1"/>
</dbReference>
<evidence type="ECO:0000256" key="2">
    <source>
        <dbReference type="ARBA" id="ARBA00002901"/>
    </source>
</evidence>
<keyword evidence="5 11" id="KW-0500">Molybdenum</keyword>
<keyword evidence="7 11" id="KW-0479">Metal-binding</keyword>
<comment type="pathway">
    <text evidence="3 11">Cofactor biosynthesis; molybdopterin biosynthesis.</text>
</comment>
<dbReference type="GO" id="GO:0046872">
    <property type="term" value="F:metal ion binding"/>
    <property type="evidence" value="ECO:0007669"/>
    <property type="project" value="UniProtKB-UniRule"/>
</dbReference>
<dbReference type="NCBIfam" id="NF045515">
    <property type="entry name" value="Glp_gephyrin"/>
    <property type="match status" value="1"/>
</dbReference>
<dbReference type="Pfam" id="PF00994">
    <property type="entry name" value="MoCF_biosynth"/>
    <property type="match status" value="1"/>
</dbReference>
<dbReference type="Gene3D" id="2.40.340.10">
    <property type="entry name" value="MoeA, C-terminal, domain IV"/>
    <property type="match status" value="1"/>
</dbReference>
<dbReference type="InterPro" id="IPR036135">
    <property type="entry name" value="MoeA_linker/N_sf"/>
</dbReference>
<dbReference type="Proteomes" id="UP000252255">
    <property type="component" value="Unassembled WGS sequence"/>
</dbReference>
<dbReference type="SUPFAM" id="SSF53218">
    <property type="entry name" value="Molybdenum cofactor biosynthesis proteins"/>
    <property type="match status" value="1"/>
</dbReference>
<dbReference type="InterPro" id="IPR005110">
    <property type="entry name" value="MoeA_linker/N"/>
</dbReference>
<dbReference type="GO" id="GO:0005829">
    <property type="term" value="C:cytosol"/>
    <property type="evidence" value="ECO:0007669"/>
    <property type="project" value="TreeGrafter"/>
</dbReference>
<dbReference type="EMBL" id="JPWI01000004">
    <property type="protein sequence ID" value="RCK46698.1"/>
    <property type="molecule type" value="Genomic_DNA"/>
</dbReference>
<reference evidence="13 14" key="1">
    <citation type="submission" date="2014-07" db="EMBL/GenBank/DDBJ databases">
        <title>Draft genome sequence of Thalassospira profundimaris PR54-5.</title>
        <authorList>
            <person name="Lai Q."/>
            <person name="Shao Z."/>
        </authorList>
    </citation>
    <scope>NUCLEOTIDE SEQUENCE [LARGE SCALE GENOMIC DNA]</scope>
    <source>
        <strain evidence="13 14">PR54-5</strain>
    </source>
</reference>
<dbReference type="Gene3D" id="3.90.105.10">
    <property type="entry name" value="Molybdopterin biosynthesis moea protein, domain 2"/>
    <property type="match status" value="1"/>
</dbReference>
<keyword evidence="6 11" id="KW-0808">Transferase</keyword>
<dbReference type="InterPro" id="IPR036425">
    <property type="entry name" value="MoaB/Mog-like_dom_sf"/>
</dbReference>
<evidence type="ECO:0000256" key="7">
    <source>
        <dbReference type="ARBA" id="ARBA00022723"/>
    </source>
</evidence>
<dbReference type="InterPro" id="IPR038987">
    <property type="entry name" value="MoeA-like"/>
</dbReference>
<proteinExistence type="inferred from homology"/>
<feature type="domain" description="MoaB/Mog" evidence="12">
    <location>
        <begin position="193"/>
        <end position="330"/>
    </location>
</feature>
<dbReference type="SUPFAM" id="SSF63882">
    <property type="entry name" value="MoeA N-terminal region -like"/>
    <property type="match status" value="1"/>
</dbReference>